<gene>
    <name evidence="2" type="ORF">M8A51_25745</name>
</gene>
<sequence length="90" mass="9953">MNQDVKALEEALAKGPTPGEWHTGGENGKAARIIYDERGWAIADAKLYHGNRESGEDLANAEFMAVANPDRISRLLDYIRKLEQEVANGK</sequence>
<dbReference type="EMBL" id="JAMKFE010000027">
    <property type="protein sequence ID" value="MCM5682941.1"/>
    <property type="molecule type" value="Genomic_DNA"/>
</dbReference>
<dbReference type="RefSeq" id="WP_251781484.1">
    <property type="nucleotide sequence ID" value="NZ_JAMKFE010000027.1"/>
</dbReference>
<name>A0ABT0YW06_9BURK</name>
<organism evidence="2 3">
    <name type="scientific">Caldimonas mangrovi</name>
    <dbReference type="NCBI Taxonomy" id="2944811"/>
    <lineage>
        <taxon>Bacteria</taxon>
        <taxon>Pseudomonadati</taxon>
        <taxon>Pseudomonadota</taxon>
        <taxon>Betaproteobacteria</taxon>
        <taxon>Burkholderiales</taxon>
        <taxon>Sphaerotilaceae</taxon>
        <taxon>Caldimonas</taxon>
    </lineage>
</organism>
<protein>
    <submittedName>
        <fullName evidence="2">Ead/Ea22-like family protein</fullName>
    </submittedName>
</protein>
<keyword evidence="3" id="KW-1185">Reference proteome</keyword>
<evidence type="ECO:0000313" key="2">
    <source>
        <dbReference type="EMBL" id="MCM5682941.1"/>
    </source>
</evidence>
<dbReference type="InterPro" id="IPR025153">
    <property type="entry name" value="Ead_Ea22"/>
</dbReference>
<evidence type="ECO:0000256" key="1">
    <source>
        <dbReference type="SAM" id="MobiDB-lite"/>
    </source>
</evidence>
<reference evidence="2" key="1">
    <citation type="submission" date="2022-05" db="EMBL/GenBank/DDBJ databases">
        <title>Schlegelella sp. nov., isolated from mangrove soil.</title>
        <authorList>
            <person name="Liu Y."/>
            <person name="Ge X."/>
            <person name="Liu W."/>
        </authorList>
    </citation>
    <scope>NUCLEOTIDE SEQUENCE</scope>
    <source>
        <strain evidence="2">S2-27</strain>
    </source>
</reference>
<accession>A0ABT0YW06</accession>
<comment type="caution">
    <text evidence="2">The sequence shown here is derived from an EMBL/GenBank/DDBJ whole genome shotgun (WGS) entry which is preliminary data.</text>
</comment>
<evidence type="ECO:0000313" key="3">
    <source>
        <dbReference type="Proteomes" id="UP001165541"/>
    </source>
</evidence>
<dbReference type="Proteomes" id="UP001165541">
    <property type="component" value="Unassembled WGS sequence"/>
</dbReference>
<proteinExistence type="predicted"/>
<feature type="compositionally biased region" description="Basic and acidic residues" evidence="1">
    <location>
        <begin position="1"/>
        <end position="12"/>
    </location>
</feature>
<feature type="region of interest" description="Disordered" evidence="1">
    <location>
        <begin position="1"/>
        <end position="26"/>
    </location>
</feature>
<dbReference type="Pfam" id="PF13935">
    <property type="entry name" value="Ead_Ea22"/>
    <property type="match status" value="1"/>
</dbReference>